<dbReference type="PROSITE" id="PS51257">
    <property type="entry name" value="PROKAR_LIPOPROTEIN"/>
    <property type="match status" value="1"/>
</dbReference>
<dbReference type="InterPro" id="IPR027304">
    <property type="entry name" value="Trigger_fact/SurA_dom_sf"/>
</dbReference>
<dbReference type="Gene3D" id="3.10.50.40">
    <property type="match status" value="1"/>
</dbReference>
<keyword evidence="9" id="KW-1185">Reference proteome</keyword>
<comment type="catalytic activity">
    <reaction evidence="1">
        <text>[protein]-peptidylproline (omega=180) = [protein]-peptidylproline (omega=0)</text>
        <dbReference type="Rhea" id="RHEA:16237"/>
        <dbReference type="Rhea" id="RHEA-COMP:10747"/>
        <dbReference type="Rhea" id="RHEA-COMP:10748"/>
        <dbReference type="ChEBI" id="CHEBI:83833"/>
        <dbReference type="ChEBI" id="CHEBI:83834"/>
        <dbReference type="EC" id="5.2.1.8"/>
    </reaction>
</comment>
<evidence type="ECO:0000256" key="5">
    <source>
        <dbReference type="PROSITE-ProRule" id="PRU00278"/>
    </source>
</evidence>
<feature type="chain" id="PRO_5031200197" description="peptidylprolyl isomerase" evidence="6">
    <location>
        <begin position="21"/>
        <end position="272"/>
    </location>
</feature>
<dbReference type="Gene3D" id="1.10.8.1040">
    <property type="match status" value="1"/>
</dbReference>
<dbReference type="PANTHER" id="PTHR47245:SF2">
    <property type="entry name" value="PEPTIDYL-PROLYL CIS-TRANS ISOMERASE HP_0175-RELATED"/>
    <property type="match status" value="1"/>
</dbReference>
<gene>
    <name evidence="8" type="ORF">HNR48_002145</name>
</gene>
<keyword evidence="6" id="KW-0732">Signal</keyword>
<keyword evidence="5 8" id="KW-0413">Isomerase</keyword>
<dbReference type="Proteomes" id="UP000528457">
    <property type="component" value="Unassembled WGS sequence"/>
</dbReference>
<evidence type="ECO:0000256" key="4">
    <source>
        <dbReference type="ARBA" id="ARBA00023110"/>
    </source>
</evidence>
<sequence>MKLNKLRLVLACALIASLTACNDKAPSIATVNGKGITAEEFDAFLAYRNLKPKDDAQKQKLLDEYLQREALADAVSALNEDSNLVQAEINELRKQVQINRYFETYLEKRVDEKAVTAYYDANPEEFEKKKVHVAHILVRVGPLTDDTQRQAKRNTLQEAQSKIQAGMDFKEAAKLYSEDKISAKKGGDIGWIQEGSIAPNFSELAFKLPVGDVSNIIETPFGYHLLTVVEEPSVIRRPYNAAKGEIRYKLRNQYKDAEISRLLETTKVKKEG</sequence>
<dbReference type="InterPro" id="IPR050245">
    <property type="entry name" value="PrsA_foldase"/>
</dbReference>
<dbReference type="PANTHER" id="PTHR47245">
    <property type="entry name" value="PEPTIDYLPROLYL ISOMERASE"/>
    <property type="match status" value="1"/>
</dbReference>
<comment type="similarity">
    <text evidence="2">Belongs to the PpiC/parvulin rotamase family.</text>
</comment>
<dbReference type="EC" id="5.2.1.8" evidence="3"/>
<feature type="signal peptide" evidence="6">
    <location>
        <begin position="1"/>
        <end position="20"/>
    </location>
</feature>
<accession>A0A7X0JUV5</accession>
<name>A0A7X0JUV5_9GAMM</name>
<dbReference type="RefSeq" id="WP_166847371.1">
    <property type="nucleotide sequence ID" value="NZ_JAAONY010000002.1"/>
</dbReference>
<dbReference type="InterPro" id="IPR046357">
    <property type="entry name" value="PPIase_dom_sf"/>
</dbReference>
<dbReference type="AlphaFoldDB" id="A0A7X0JUV5"/>
<comment type="caution">
    <text evidence="8">The sequence shown here is derived from an EMBL/GenBank/DDBJ whole genome shotgun (WGS) entry which is preliminary data.</text>
</comment>
<dbReference type="SUPFAM" id="SSF54534">
    <property type="entry name" value="FKBP-like"/>
    <property type="match status" value="1"/>
</dbReference>
<dbReference type="SUPFAM" id="SSF109998">
    <property type="entry name" value="Triger factor/SurA peptide-binding domain-like"/>
    <property type="match status" value="1"/>
</dbReference>
<dbReference type="InterPro" id="IPR000297">
    <property type="entry name" value="PPIase_PpiC"/>
</dbReference>
<evidence type="ECO:0000256" key="1">
    <source>
        <dbReference type="ARBA" id="ARBA00000971"/>
    </source>
</evidence>
<keyword evidence="4 5" id="KW-0697">Rotamase</keyword>
<reference evidence="8 9" key="1">
    <citation type="submission" date="2020-08" db="EMBL/GenBank/DDBJ databases">
        <title>Genomic Encyclopedia of Type Strains, Phase IV (KMG-IV): sequencing the most valuable type-strain genomes for metagenomic binning, comparative biology and taxonomic classification.</title>
        <authorList>
            <person name="Goeker M."/>
        </authorList>
    </citation>
    <scope>NUCLEOTIDE SEQUENCE [LARGE SCALE GENOMIC DNA]</scope>
    <source>
        <strain evidence="8 9">DSM 22368</strain>
    </source>
</reference>
<feature type="domain" description="PpiC" evidence="7">
    <location>
        <begin position="128"/>
        <end position="230"/>
    </location>
</feature>
<dbReference type="EMBL" id="JACHHT010000002">
    <property type="protein sequence ID" value="MBB6521860.1"/>
    <property type="molecule type" value="Genomic_DNA"/>
</dbReference>
<evidence type="ECO:0000256" key="3">
    <source>
        <dbReference type="ARBA" id="ARBA00013194"/>
    </source>
</evidence>
<dbReference type="InParanoid" id="A0A7X0JUV5"/>
<evidence type="ECO:0000313" key="9">
    <source>
        <dbReference type="Proteomes" id="UP000528457"/>
    </source>
</evidence>
<dbReference type="PROSITE" id="PS50198">
    <property type="entry name" value="PPIC_PPIASE_2"/>
    <property type="match status" value="1"/>
</dbReference>
<proteinExistence type="inferred from homology"/>
<evidence type="ECO:0000256" key="2">
    <source>
        <dbReference type="ARBA" id="ARBA00007656"/>
    </source>
</evidence>
<dbReference type="Pfam" id="PF00639">
    <property type="entry name" value="Rotamase"/>
    <property type="match status" value="1"/>
</dbReference>
<evidence type="ECO:0000313" key="8">
    <source>
        <dbReference type="EMBL" id="MBB6521860.1"/>
    </source>
</evidence>
<organism evidence="8 9">
    <name type="scientific">Pseudoteredinibacter isoporae</name>
    <dbReference type="NCBI Taxonomy" id="570281"/>
    <lineage>
        <taxon>Bacteria</taxon>
        <taxon>Pseudomonadati</taxon>
        <taxon>Pseudomonadota</taxon>
        <taxon>Gammaproteobacteria</taxon>
        <taxon>Cellvibrionales</taxon>
        <taxon>Cellvibrionaceae</taxon>
        <taxon>Pseudoteredinibacter</taxon>
    </lineage>
</organism>
<protein>
    <recommendedName>
        <fullName evidence="3">peptidylprolyl isomerase</fullName>
        <ecNumber evidence="3">5.2.1.8</ecNumber>
    </recommendedName>
</protein>
<evidence type="ECO:0000259" key="7">
    <source>
        <dbReference type="PROSITE" id="PS50198"/>
    </source>
</evidence>
<dbReference type="GO" id="GO:0003755">
    <property type="term" value="F:peptidyl-prolyl cis-trans isomerase activity"/>
    <property type="evidence" value="ECO:0007669"/>
    <property type="project" value="UniProtKB-KW"/>
</dbReference>
<evidence type="ECO:0000256" key="6">
    <source>
        <dbReference type="SAM" id="SignalP"/>
    </source>
</evidence>